<dbReference type="InterPro" id="IPR052579">
    <property type="entry name" value="Zinc_finger_SWIM"/>
</dbReference>
<dbReference type="STRING" id="4790.A0A0W8CFZ2"/>
<feature type="compositionally biased region" description="Polar residues" evidence="1">
    <location>
        <begin position="47"/>
        <end position="61"/>
    </location>
</feature>
<feature type="compositionally biased region" description="Basic and acidic residues" evidence="1">
    <location>
        <begin position="65"/>
        <end position="74"/>
    </location>
</feature>
<dbReference type="AlphaFoldDB" id="A0A0W8CFZ2"/>
<evidence type="ECO:0000256" key="1">
    <source>
        <dbReference type="SAM" id="MobiDB-lite"/>
    </source>
</evidence>
<comment type="caution">
    <text evidence="2">The sequence shown here is derived from an EMBL/GenBank/DDBJ whole genome shotgun (WGS) entry which is preliminary data.</text>
</comment>
<dbReference type="PANTHER" id="PTHR31569">
    <property type="entry name" value="SWIM-TYPE DOMAIN-CONTAINING PROTEIN"/>
    <property type="match status" value="1"/>
</dbReference>
<organism evidence="2 3">
    <name type="scientific">Phytophthora nicotianae</name>
    <name type="common">Potato buckeye rot agent</name>
    <name type="synonym">Phytophthora parasitica</name>
    <dbReference type="NCBI Taxonomy" id="4792"/>
    <lineage>
        <taxon>Eukaryota</taxon>
        <taxon>Sar</taxon>
        <taxon>Stramenopiles</taxon>
        <taxon>Oomycota</taxon>
        <taxon>Peronosporomycetes</taxon>
        <taxon>Peronosporales</taxon>
        <taxon>Peronosporaceae</taxon>
        <taxon>Phytophthora</taxon>
    </lineage>
</organism>
<dbReference type="EMBL" id="LNFO01003384">
    <property type="protein sequence ID" value="KUF83048.1"/>
    <property type="molecule type" value="Genomic_DNA"/>
</dbReference>
<gene>
    <name evidence="2" type="ORF">AM587_10010898</name>
</gene>
<proteinExistence type="predicted"/>
<accession>A0A0W8CFZ2</accession>
<name>A0A0W8CFZ2_PHYNI</name>
<evidence type="ECO:0000313" key="2">
    <source>
        <dbReference type="EMBL" id="KUF83048.1"/>
    </source>
</evidence>
<sequence length="378" mass="42909">MAEDRRVKTAVRRPQRRNLCVEINADADEASAASPGALSDEEWVDSATDSGSNTSGQSKQGRSGGMDHPRRLQDDNEDAQGLEVLVAPLERFEFDSWEDLESYLAEYTKGTHQSFRILTKNTVTAHNAKIRPTGSNKPLLPNEWVNYGKTYICTHSGTYKSRGKGKWKRLQSRAMECEAQINACVQVDDAKVPTFILRITSARLVHNHPVNKLTYNQYPHVRTALESDVVGTVNELRKAGAKKKRILKYIHDNTDLNPSTQDVSNLIRRLKAKENTASTSATRLKKWMKEFAKESGNVGRIFVDSVGEKYDKEMRFVAQVVSEHACELIYEQYEYAISGAKYKYYEPVPDMFLLQNESEDENALDDPAQTRTQDRLMY</sequence>
<feature type="region of interest" description="Disordered" evidence="1">
    <location>
        <begin position="25"/>
        <end position="76"/>
    </location>
</feature>
<dbReference type="OrthoDB" id="123942at2759"/>
<dbReference type="Proteomes" id="UP000052943">
    <property type="component" value="Unassembled WGS sequence"/>
</dbReference>
<reference evidence="2 3" key="1">
    <citation type="submission" date="2015-11" db="EMBL/GenBank/DDBJ databases">
        <title>Genomes and virulence difference between two physiological races of Phytophthora nicotianae.</title>
        <authorList>
            <person name="Liu H."/>
            <person name="Ma X."/>
            <person name="Yu H."/>
            <person name="Fang D."/>
            <person name="Li Y."/>
            <person name="Wang X."/>
            <person name="Wang W."/>
            <person name="Dong Y."/>
            <person name="Xiao B."/>
        </authorList>
    </citation>
    <scope>NUCLEOTIDE SEQUENCE [LARGE SCALE GENOMIC DNA]</scope>
    <source>
        <strain evidence="3">race 0</strain>
    </source>
</reference>
<feature type="region of interest" description="Disordered" evidence="1">
    <location>
        <begin position="357"/>
        <end position="378"/>
    </location>
</feature>
<dbReference type="PANTHER" id="PTHR31569:SF4">
    <property type="entry name" value="SWIM-TYPE DOMAIN-CONTAINING PROTEIN"/>
    <property type="match status" value="1"/>
</dbReference>
<protein>
    <recommendedName>
        <fullName evidence="4">FAR1 domain-containing protein</fullName>
    </recommendedName>
</protein>
<evidence type="ECO:0000313" key="3">
    <source>
        <dbReference type="Proteomes" id="UP000052943"/>
    </source>
</evidence>
<evidence type="ECO:0008006" key="4">
    <source>
        <dbReference type="Google" id="ProtNLM"/>
    </source>
</evidence>